<dbReference type="AlphaFoldDB" id="A0A0J6IN37"/>
<proteinExistence type="predicted"/>
<evidence type="ECO:0000313" key="1">
    <source>
        <dbReference type="EMBL" id="KMN13648.1"/>
    </source>
</evidence>
<gene>
    <name evidence="1" type="ORF">TU86_12135</name>
</gene>
<name>A0A0J6IN37_9PSED</name>
<evidence type="ECO:0000313" key="2">
    <source>
        <dbReference type="Proteomes" id="UP000036325"/>
    </source>
</evidence>
<comment type="caution">
    <text evidence="1">The sequence shown here is derived from an EMBL/GenBank/DDBJ whole genome shotgun (WGS) entry which is preliminary data.</text>
</comment>
<organism evidence="1 2">
    <name type="scientific">Pseudomonas weihenstephanensis</name>
    <dbReference type="NCBI Taxonomy" id="1608994"/>
    <lineage>
        <taxon>Bacteria</taxon>
        <taxon>Pseudomonadati</taxon>
        <taxon>Pseudomonadota</taxon>
        <taxon>Gammaproteobacteria</taxon>
        <taxon>Pseudomonadales</taxon>
        <taxon>Pseudomonadaceae</taxon>
        <taxon>Pseudomonas</taxon>
    </lineage>
</organism>
<protein>
    <submittedName>
        <fullName evidence="1">Uncharacterized protein</fullName>
    </submittedName>
</protein>
<dbReference type="PATRIC" id="fig|1608994.3.peg.3069"/>
<dbReference type="Proteomes" id="UP000036325">
    <property type="component" value="Unassembled WGS sequence"/>
</dbReference>
<dbReference type="EMBL" id="JYLF01000004">
    <property type="protein sequence ID" value="KMN13648.1"/>
    <property type="molecule type" value="Genomic_DNA"/>
</dbReference>
<sequence length="78" mass="8379">MGRNPAGAGEVYGHHAAQPEALAVNIERWLVHAENKRQEQVAMAPTGLSMRELTASITGFREPVIGAPFDIDDLLKGA</sequence>
<accession>A0A0J6IN37</accession>
<reference evidence="1 2" key="1">
    <citation type="submission" date="2015-02" db="EMBL/GenBank/DDBJ databases">
        <title>Pseudomonas helleri sp. nov. and Pseudomonas weihenstephanensis sp. nov., isolated from raw cows milk.</title>
        <authorList>
            <person name="von Neubeck M."/>
            <person name="Huptas C."/>
            <person name="Wenning M."/>
            <person name="Scherer S."/>
        </authorList>
    </citation>
    <scope>NUCLEOTIDE SEQUENCE [LARGE SCALE GENOMIC DNA]</scope>
    <source>
        <strain evidence="1 2">DSM 29166</strain>
    </source>
</reference>